<dbReference type="EMBL" id="BMVW01000026">
    <property type="protein sequence ID" value="GGZ41662.1"/>
    <property type="molecule type" value="Genomic_DNA"/>
</dbReference>
<dbReference type="PANTHER" id="PTHR11941:SF54">
    <property type="entry name" value="ENOYL-COA HYDRATASE, MITOCHONDRIAL"/>
    <property type="match status" value="1"/>
</dbReference>
<dbReference type="GO" id="GO:0003824">
    <property type="term" value="F:catalytic activity"/>
    <property type="evidence" value="ECO:0007669"/>
    <property type="project" value="UniProtKB-ARBA"/>
</dbReference>
<evidence type="ECO:0000313" key="2">
    <source>
        <dbReference type="Proteomes" id="UP000622166"/>
    </source>
</evidence>
<dbReference type="NCBIfam" id="NF042431">
    <property type="entry name" value="EnCoAhydt_DpgB"/>
    <property type="match status" value="1"/>
</dbReference>
<reference evidence="1" key="2">
    <citation type="submission" date="2020-09" db="EMBL/GenBank/DDBJ databases">
        <authorList>
            <person name="Sun Q."/>
            <person name="Ohkuma M."/>
        </authorList>
    </citation>
    <scope>NUCLEOTIDE SEQUENCE</scope>
    <source>
        <strain evidence="1">JCM 4815</strain>
    </source>
</reference>
<dbReference type="AlphaFoldDB" id="A0A918QD03"/>
<name>A0A918QD03_9ACTN</name>
<dbReference type="SUPFAM" id="SSF52096">
    <property type="entry name" value="ClpP/crotonase"/>
    <property type="match status" value="1"/>
</dbReference>
<accession>A0A918QD03</accession>
<reference evidence="1" key="1">
    <citation type="journal article" date="2014" name="Int. J. Syst. Evol. Microbiol.">
        <title>Complete genome sequence of Corynebacterium casei LMG S-19264T (=DSM 44701T), isolated from a smear-ripened cheese.</title>
        <authorList>
            <consortium name="US DOE Joint Genome Institute (JGI-PGF)"/>
            <person name="Walter F."/>
            <person name="Albersmeier A."/>
            <person name="Kalinowski J."/>
            <person name="Ruckert C."/>
        </authorList>
    </citation>
    <scope>NUCLEOTIDE SEQUENCE</scope>
    <source>
        <strain evidence="1">JCM 4815</strain>
    </source>
</reference>
<evidence type="ECO:0000313" key="1">
    <source>
        <dbReference type="EMBL" id="GGZ41662.1"/>
    </source>
</evidence>
<sequence length="237" mass="26095">MNKHVIRDVAEFVDGLGFILTVDGTRPLDELTAAVTSVCARAEEHDGRNAVVLRLRSARPERSWPGRVRIGQVNRWERAVRRVERLAAVTVAVPEGVCGGPALDLLLTTDFRIASPDFRLLLPVNDEHFWPGMAVHRLVDQLGAAQARRLVLWGHEITAEQAVPLGLVNEIAQDPEEALRAAVVMLGQLSGAEVAVRRNLILEASATPYEDAIGTHLAACDRELRRLARTEESKAWS</sequence>
<dbReference type="InterPro" id="IPR053545">
    <property type="entry name" value="Enoyl-CoA_hydratase-like"/>
</dbReference>
<dbReference type="RefSeq" id="WP_189866915.1">
    <property type="nucleotide sequence ID" value="NZ_BMVW01000026.1"/>
</dbReference>
<dbReference type="PANTHER" id="PTHR11941">
    <property type="entry name" value="ENOYL-COA HYDRATASE-RELATED"/>
    <property type="match status" value="1"/>
</dbReference>
<protein>
    <recommendedName>
        <fullName evidence="3">Enoyl-CoA hydratase</fullName>
    </recommendedName>
</protein>
<dbReference type="GO" id="GO:0006635">
    <property type="term" value="P:fatty acid beta-oxidation"/>
    <property type="evidence" value="ECO:0007669"/>
    <property type="project" value="TreeGrafter"/>
</dbReference>
<proteinExistence type="predicted"/>
<gene>
    <name evidence="1" type="ORF">GCM10010365_73000</name>
</gene>
<dbReference type="InterPro" id="IPR029045">
    <property type="entry name" value="ClpP/crotonase-like_dom_sf"/>
</dbReference>
<dbReference type="Gene3D" id="3.90.226.10">
    <property type="entry name" value="2-enoyl-CoA Hydratase, Chain A, domain 1"/>
    <property type="match status" value="1"/>
</dbReference>
<evidence type="ECO:0008006" key="3">
    <source>
        <dbReference type="Google" id="ProtNLM"/>
    </source>
</evidence>
<organism evidence="1 2">
    <name type="scientific">Streptomyces poonensis</name>
    <dbReference type="NCBI Taxonomy" id="68255"/>
    <lineage>
        <taxon>Bacteria</taxon>
        <taxon>Bacillati</taxon>
        <taxon>Actinomycetota</taxon>
        <taxon>Actinomycetes</taxon>
        <taxon>Kitasatosporales</taxon>
        <taxon>Streptomycetaceae</taxon>
        <taxon>Streptomyces</taxon>
    </lineage>
</organism>
<dbReference type="Proteomes" id="UP000622166">
    <property type="component" value="Unassembled WGS sequence"/>
</dbReference>
<dbReference type="InterPro" id="IPR001753">
    <property type="entry name" value="Enoyl-CoA_hydra/iso"/>
</dbReference>
<comment type="caution">
    <text evidence="1">The sequence shown here is derived from an EMBL/GenBank/DDBJ whole genome shotgun (WGS) entry which is preliminary data.</text>
</comment>
<dbReference type="CDD" id="cd06558">
    <property type="entry name" value="crotonase-like"/>
    <property type="match status" value="1"/>
</dbReference>
<dbReference type="Pfam" id="PF00378">
    <property type="entry name" value="ECH_1"/>
    <property type="match status" value="1"/>
</dbReference>
<keyword evidence="2" id="KW-1185">Reference proteome</keyword>